<accession>A0ABD6C5J4</accession>
<organism evidence="2 3">
    <name type="scientific">Halorubrum laminariae</name>
    <dbReference type="NCBI Taxonomy" id="1433523"/>
    <lineage>
        <taxon>Archaea</taxon>
        <taxon>Methanobacteriati</taxon>
        <taxon>Methanobacteriota</taxon>
        <taxon>Stenosarchaea group</taxon>
        <taxon>Halobacteria</taxon>
        <taxon>Halobacteriales</taxon>
        <taxon>Haloferacaceae</taxon>
        <taxon>Halorubrum</taxon>
    </lineage>
</organism>
<dbReference type="InterPro" id="IPR005097">
    <property type="entry name" value="Sacchrp_dh_NADP-bd"/>
</dbReference>
<dbReference type="Gene3D" id="3.40.50.720">
    <property type="entry name" value="NAD(P)-binding Rossmann-like Domain"/>
    <property type="match status" value="2"/>
</dbReference>
<dbReference type="SUPFAM" id="SSF51735">
    <property type="entry name" value="NAD(P)-binding Rossmann-fold domains"/>
    <property type="match status" value="1"/>
</dbReference>
<dbReference type="PANTHER" id="PTHR43796:SF2">
    <property type="entry name" value="CARBOXYNORSPERMIDINE SYNTHASE"/>
    <property type="match status" value="1"/>
</dbReference>
<keyword evidence="3" id="KW-1185">Reference proteome</keyword>
<dbReference type="RefSeq" id="WP_256419449.1">
    <property type="nucleotide sequence ID" value="NZ_JANHDL010000021.1"/>
</dbReference>
<evidence type="ECO:0000313" key="3">
    <source>
        <dbReference type="Proteomes" id="UP001597185"/>
    </source>
</evidence>
<evidence type="ECO:0000259" key="1">
    <source>
        <dbReference type="Pfam" id="PF03435"/>
    </source>
</evidence>
<gene>
    <name evidence="2" type="ORF">ACFR9T_16135</name>
</gene>
<dbReference type="Pfam" id="PF03435">
    <property type="entry name" value="Sacchrp_dh_NADP"/>
    <property type="match status" value="1"/>
</dbReference>
<dbReference type="Gene3D" id="3.30.360.10">
    <property type="entry name" value="Dihydrodipicolinate Reductase, domain 2"/>
    <property type="match status" value="1"/>
</dbReference>
<comment type="caution">
    <text evidence="2">The sequence shown here is derived from an EMBL/GenBank/DDBJ whole genome shotgun (WGS) entry which is preliminary data.</text>
</comment>
<dbReference type="PROSITE" id="PS51257">
    <property type="entry name" value="PROKAR_LIPOPROTEIN"/>
    <property type="match status" value="1"/>
</dbReference>
<evidence type="ECO:0000313" key="2">
    <source>
        <dbReference type="EMBL" id="MFD1572087.1"/>
    </source>
</evidence>
<dbReference type="InterPro" id="IPR036291">
    <property type="entry name" value="NAD(P)-bd_dom_sf"/>
</dbReference>
<reference evidence="2 3" key="1">
    <citation type="journal article" date="2019" name="Int. J. Syst. Evol. Microbiol.">
        <title>The Global Catalogue of Microorganisms (GCM) 10K type strain sequencing project: providing services to taxonomists for standard genome sequencing and annotation.</title>
        <authorList>
            <consortium name="The Broad Institute Genomics Platform"/>
            <consortium name="The Broad Institute Genome Sequencing Center for Infectious Disease"/>
            <person name="Wu L."/>
            <person name="Ma J."/>
        </authorList>
    </citation>
    <scope>NUCLEOTIDE SEQUENCE [LARGE SCALE GENOMIC DNA]</scope>
    <source>
        <strain evidence="2 3">CGMCC 1.12689</strain>
    </source>
</reference>
<sequence>MSSKTVVLGGSGAMAAGCVYDLHQTSDFDEIVVADADEENARRLLEVIDDDRFRFESVDATDTDDIVRVLEGADYVVNGLPYPFEENVLDAMQEVGDLTGVDLNAFDFEEVLDRSEEFAEAGNSLWFANGGLVSTIALGMAACERFDDVEDVNFYWGMWRLLTQTTPGLTDTVTYEHDPDVDERAKWEDGEVINDLPAFSEQRTFEFPDPIGEEDTYVISHPEPVTFPKAPVAQAKNVDSIITRGAWHEEWKRYERTLHASNAFETDSLEVDGAEVDPIEVMQQQVKNQGLELETQWKPPEDLSPETEWTPQTILSAEVTGTVDGQDDRVVFHLEQPSPFFDVDEITVMREYGCYVGVPLSVTLQLMADGAIDEDGIFITETSGLDAERYLEEMEERGFDFVTEETPSKSIAAQSR</sequence>
<protein>
    <submittedName>
        <fullName evidence="2">Saccharopine dehydrogenase family protein</fullName>
    </submittedName>
</protein>
<dbReference type="Proteomes" id="UP001597185">
    <property type="component" value="Unassembled WGS sequence"/>
</dbReference>
<proteinExistence type="predicted"/>
<dbReference type="PANTHER" id="PTHR43796">
    <property type="entry name" value="CARBOXYNORSPERMIDINE SYNTHASE"/>
    <property type="match status" value="1"/>
</dbReference>
<dbReference type="EMBL" id="JBHUDB010000023">
    <property type="protein sequence ID" value="MFD1572087.1"/>
    <property type="molecule type" value="Genomic_DNA"/>
</dbReference>
<name>A0ABD6C5J4_9EURY</name>
<dbReference type="AlphaFoldDB" id="A0ABD6C5J4"/>
<feature type="domain" description="Saccharopine dehydrogenase NADP binding" evidence="1">
    <location>
        <begin position="6"/>
        <end position="96"/>
    </location>
</feature>